<keyword evidence="1" id="KW-1185">Reference proteome</keyword>
<gene>
    <name evidence="2" type="primary">LOC110347224</name>
</gene>
<dbReference type="Proteomes" id="UP000694906">
    <property type="component" value="Unplaced"/>
</dbReference>
<name>A0AAX6SCY4_HETGA</name>
<proteinExistence type="predicted"/>
<evidence type="ECO:0000313" key="1">
    <source>
        <dbReference type="Proteomes" id="UP000694906"/>
    </source>
</evidence>
<accession>A0AAX6SCY4</accession>
<dbReference type="GeneID" id="110347224"/>
<dbReference type="RefSeq" id="XP_021106280.1">
    <property type="nucleotide sequence ID" value="XM_021250621.1"/>
</dbReference>
<sequence length="69" mass="8153">MRIDKETIGILLQFDEFFIRNISRLDKSLLNGNNVLLIPGEGPELLKEKEKMNWHVLAMSQHHFLRNFC</sequence>
<organism evidence="1 2">
    <name type="scientific">Heterocephalus glaber</name>
    <name type="common">Naked mole rat</name>
    <dbReference type="NCBI Taxonomy" id="10181"/>
    <lineage>
        <taxon>Eukaryota</taxon>
        <taxon>Metazoa</taxon>
        <taxon>Chordata</taxon>
        <taxon>Craniata</taxon>
        <taxon>Vertebrata</taxon>
        <taxon>Euteleostomi</taxon>
        <taxon>Mammalia</taxon>
        <taxon>Eutheria</taxon>
        <taxon>Euarchontoglires</taxon>
        <taxon>Glires</taxon>
        <taxon>Rodentia</taxon>
        <taxon>Hystricomorpha</taxon>
        <taxon>Bathyergidae</taxon>
        <taxon>Heterocephalus</taxon>
    </lineage>
</organism>
<protein>
    <submittedName>
        <fullName evidence="2">U6 snRNA-associated Sm-like protein LSm5</fullName>
    </submittedName>
</protein>
<reference evidence="2" key="1">
    <citation type="submission" date="2025-08" db="UniProtKB">
        <authorList>
            <consortium name="RefSeq"/>
        </authorList>
    </citation>
    <scope>IDENTIFICATION</scope>
</reference>
<evidence type="ECO:0000313" key="2">
    <source>
        <dbReference type="RefSeq" id="XP_021106280.1"/>
    </source>
</evidence>
<dbReference type="AlphaFoldDB" id="A0AAX6SCY4"/>